<dbReference type="RefSeq" id="XP_062880972.1">
    <property type="nucleotide sequence ID" value="XM_063024902.1"/>
</dbReference>
<dbReference type="GO" id="GO:0000350">
    <property type="term" value="P:generation of catalytic spliceosome for second transesterification step"/>
    <property type="evidence" value="ECO:0007669"/>
    <property type="project" value="InterPro"/>
</dbReference>
<accession>A0A095D0J1</accession>
<evidence type="ECO:0000256" key="1">
    <source>
        <dbReference type="ARBA" id="ARBA00004123"/>
    </source>
</evidence>
<sequence>MARNSEKAQSMLYRFREQQAIDMGIGTRQKGDRRPRMASSCTSLREAERWRGDILRDISRKVSKIQDVALTDYQVRDLNDEINQLFREKRAWENQIINLGGANYRRAAGVMTDDEGREVPGTRGYKYFGRAKELPGVKELFTRSTQQATEESARTASFQMFRHQGPDYYGDEDELDKELVDSEDAEAREAWEYQARKLTSSLGISDESLLPRYPISMSSKSPDPSVGPTQLQGNEEAPPKSGEAVKGTGKSKRKSRGVNDLEDGVQKEQEEAKKSKTDTSFATNNVVEGQNIASETPVAAAQAQAAAFLGVLDAESLKFPTMPSKDEMAQVLLDVRKQALRDEYGVY</sequence>
<keyword evidence="6" id="KW-0539">Nucleus</keyword>
<dbReference type="GO" id="GO:0071014">
    <property type="term" value="C:post-mRNA release spliceosomal complex"/>
    <property type="evidence" value="ECO:0007669"/>
    <property type="project" value="UniProtKB-ARBA"/>
</dbReference>
<gene>
    <name evidence="8" type="ORF">CNBG_0839</name>
</gene>
<dbReference type="PANTHER" id="PTHR13021">
    <property type="entry name" value="PRE-MRNA-SPLICING FACTOR ISY1"/>
    <property type="match status" value="1"/>
</dbReference>
<evidence type="ECO:0000256" key="3">
    <source>
        <dbReference type="ARBA" id="ARBA00022664"/>
    </source>
</evidence>
<keyword evidence="3" id="KW-0507">mRNA processing</keyword>
<keyword evidence="9" id="KW-1185">Reference proteome</keyword>
<reference evidence="8 9" key="2">
    <citation type="journal article" date="2018" name="Proc. Natl. Acad. Sci.">
        <title>RNAi is a critical determinant of centromere evolution in closely related fungi.</title>
        <authorList>
            <person name="Yadav V."/>
            <person name="Sun S."/>
            <person name="Billmyre R.B."/>
            <person name="Thimmappa B.C."/>
            <person name="Shea T."/>
            <person name="Lintner R."/>
            <person name="Bakkeren G."/>
            <person name="Cuomo C.A."/>
            <person name="Heitman J."/>
            <person name="Sanyal K."/>
        </authorList>
    </citation>
    <scope>NUCLEOTIDE SEQUENCE [LARGE SCALE GENOMIC DNA]</scope>
    <source>
        <strain evidence="8 9">R265</strain>
    </source>
</reference>
<feature type="compositionally biased region" description="Basic and acidic residues" evidence="7">
    <location>
        <begin position="264"/>
        <end position="277"/>
    </location>
</feature>
<dbReference type="InterPro" id="IPR037200">
    <property type="entry name" value="Isy1_sf"/>
</dbReference>
<dbReference type="GeneID" id="88177056"/>
<proteinExistence type="inferred from homology"/>
<dbReference type="VEuPathDB" id="FungiDB:CNBG_0839"/>
<dbReference type="Proteomes" id="UP000029445">
    <property type="component" value="Chromosome 2"/>
</dbReference>
<feature type="compositionally biased region" description="Polar residues" evidence="7">
    <location>
        <begin position="216"/>
        <end position="233"/>
    </location>
</feature>
<feature type="region of interest" description="Disordered" evidence="7">
    <location>
        <begin position="213"/>
        <end position="280"/>
    </location>
</feature>
<evidence type="ECO:0000256" key="6">
    <source>
        <dbReference type="ARBA" id="ARBA00023242"/>
    </source>
</evidence>
<comment type="subcellular location">
    <subcellularLocation>
        <location evidence="1">Nucleus</location>
    </subcellularLocation>
</comment>
<name>A0A095D0J1_CRYD2</name>
<keyword evidence="5" id="KW-0508">mRNA splicing</keyword>
<evidence type="ECO:0000313" key="8">
    <source>
        <dbReference type="EMBL" id="KGB75001.1"/>
    </source>
</evidence>
<dbReference type="HOGENOM" id="CLU_043453_0_1_1"/>
<dbReference type="InterPro" id="IPR029012">
    <property type="entry name" value="Helix_hairpin_bin_sf"/>
</dbReference>
<dbReference type="InterPro" id="IPR009360">
    <property type="entry name" value="Isy1"/>
</dbReference>
<evidence type="ECO:0000313" key="9">
    <source>
        <dbReference type="Proteomes" id="UP000029445"/>
    </source>
</evidence>
<evidence type="ECO:0000256" key="2">
    <source>
        <dbReference type="ARBA" id="ARBA00007002"/>
    </source>
</evidence>
<dbReference type="Pfam" id="PF06246">
    <property type="entry name" value="Isy1"/>
    <property type="match status" value="1"/>
</dbReference>
<evidence type="ECO:0000256" key="7">
    <source>
        <dbReference type="SAM" id="MobiDB-lite"/>
    </source>
</evidence>
<evidence type="ECO:0000256" key="5">
    <source>
        <dbReference type="ARBA" id="ARBA00023187"/>
    </source>
</evidence>
<dbReference type="Gene3D" id="1.10.287.660">
    <property type="entry name" value="Helix hairpin bin"/>
    <property type="match status" value="1"/>
</dbReference>
<dbReference type="AlphaFoldDB" id="A0A095D0J1"/>
<organism evidence="8 9">
    <name type="scientific">Cryptococcus deuterogattii (strain R265)</name>
    <name type="common">Cryptococcus gattii VGII (strain R265)</name>
    <dbReference type="NCBI Taxonomy" id="294750"/>
    <lineage>
        <taxon>Eukaryota</taxon>
        <taxon>Fungi</taxon>
        <taxon>Dikarya</taxon>
        <taxon>Basidiomycota</taxon>
        <taxon>Agaricomycotina</taxon>
        <taxon>Tremellomycetes</taxon>
        <taxon>Tremellales</taxon>
        <taxon>Cryptococcaceae</taxon>
        <taxon>Cryptococcus</taxon>
        <taxon>Cryptococcus gattii species complex</taxon>
    </lineage>
</organism>
<dbReference type="FunFam" id="1.10.287.660:FF:000001">
    <property type="entry name" value="pre-mRNA-splicing factor ISY1 homolog"/>
    <property type="match status" value="1"/>
</dbReference>
<dbReference type="OMA" id="WEDAYTH"/>
<reference evidence="8 9" key="1">
    <citation type="journal article" date="2011" name="MBio">
        <title>Genome variation in Cryptococcus gattii, an emerging pathogen of immunocompetent hosts.</title>
        <authorList>
            <person name="D'Souza C.A."/>
            <person name="Kronstad J.W."/>
            <person name="Taylor G."/>
            <person name="Warren R."/>
            <person name="Yuen M."/>
            <person name="Hu G."/>
            <person name="Jung W.H."/>
            <person name="Sham A."/>
            <person name="Kidd S.E."/>
            <person name="Tangen K."/>
            <person name="Lee N."/>
            <person name="Zeilmaker T."/>
            <person name="Sawkins J."/>
            <person name="McVicker G."/>
            <person name="Shah S."/>
            <person name="Gnerre S."/>
            <person name="Griggs A."/>
            <person name="Zeng Q."/>
            <person name="Bartlett K."/>
            <person name="Li W."/>
            <person name="Wang X."/>
            <person name="Heitman J."/>
            <person name="Stajich J.E."/>
            <person name="Fraser J.A."/>
            <person name="Meyer W."/>
            <person name="Carter D."/>
            <person name="Schein J."/>
            <person name="Krzywinski M."/>
            <person name="Kwon-Chung K.J."/>
            <person name="Varma A."/>
            <person name="Wang J."/>
            <person name="Brunham R."/>
            <person name="Fyfe M."/>
            <person name="Ouellette B.F."/>
            <person name="Siddiqui A."/>
            <person name="Marra M."/>
            <person name="Jones S."/>
            <person name="Holt R."/>
            <person name="Birren B.W."/>
            <person name="Galagan J.E."/>
            <person name="Cuomo C.A."/>
        </authorList>
    </citation>
    <scope>NUCLEOTIDE SEQUENCE [LARGE SCALE GENOMIC DNA]</scope>
    <source>
        <strain evidence="8 9">R265</strain>
    </source>
</reference>
<comment type="similarity">
    <text evidence="2">Belongs to the ISY1 family.</text>
</comment>
<dbReference type="GO" id="GO:0000974">
    <property type="term" value="C:Prp19 complex"/>
    <property type="evidence" value="ECO:0007669"/>
    <property type="project" value="UniProtKB-ARBA"/>
</dbReference>
<dbReference type="OrthoDB" id="1739576at2759"/>
<dbReference type="EMBL" id="CP025760">
    <property type="protein sequence ID" value="KGB75001.1"/>
    <property type="molecule type" value="Genomic_DNA"/>
</dbReference>
<dbReference type="KEGG" id="cdeu:CNBG_0839"/>
<protein>
    <submittedName>
        <fullName evidence="8">Pre-mRNA-splicing factor ISY1</fullName>
    </submittedName>
</protein>
<dbReference type="SUPFAM" id="SSF140102">
    <property type="entry name" value="ISY1 domain-like"/>
    <property type="match status" value="1"/>
</dbReference>
<dbReference type="STRING" id="294750.A0A095D0J1"/>
<evidence type="ECO:0000256" key="4">
    <source>
        <dbReference type="ARBA" id="ARBA00022728"/>
    </source>
</evidence>
<keyword evidence="4" id="KW-0747">Spliceosome</keyword>